<sequence length="73" mass="7931">MLNFGLRSLLLALCAAGALLRRPCAARDSRAGPRPPLRNRYKWRALFLRRVIAVKMGIPVVAADVGVVSFAGL</sequence>
<organism evidence="2 3">
    <name type="scientific">Eumeta variegata</name>
    <name type="common">Bagworm moth</name>
    <name type="synonym">Eumeta japonica</name>
    <dbReference type="NCBI Taxonomy" id="151549"/>
    <lineage>
        <taxon>Eukaryota</taxon>
        <taxon>Metazoa</taxon>
        <taxon>Ecdysozoa</taxon>
        <taxon>Arthropoda</taxon>
        <taxon>Hexapoda</taxon>
        <taxon>Insecta</taxon>
        <taxon>Pterygota</taxon>
        <taxon>Neoptera</taxon>
        <taxon>Endopterygota</taxon>
        <taxon>Lepidoptera</taxon>
        <taxon>Glossata</taxon>
        <taxon>Ditrysia</taxon>
        <taxon>Tineoidea</taxon>
        <taxon>Psychidae</taxon>
        <taxon>Oiketicinae</taxon>
        <taxon>Eumeta</taxon>
    </lineage>
</organism>
<evidence type="ECO:0000256" key="1">
    <source>
        <dbReference type="SAM" id="SignalP"/>
    </source>
</evidence>
<keyword evidence="3" id="KW-1185">Reference proteome</keyword>
<proteinExistence type="predicted"/>
<feature type="signal peptide" evidence="1">
    <location>
        <begin position="1"/>
        <end position="26"/>
    </location>
</feature>
<dbReference type="AlphaFoldDB" id="A0A4C1ZWG0"/>
<accession>A0A4C1ZWG0</accession>
<comment type="caution">
    <text evidence="2">The sequence shown here is derived from an EMBL/GenBank/DDBJ whole genome shotgun (WGS) entry which is preliminary data.</text>
</comment>
<keyword evidence="1" id="KW-0732">Signal</keyword>
<evidence type="ECO:0000313" key="2">
    <source>
        <dbReference type="EMBL" id="GBP91025.1"/>
    </source>
</evidence>
<feature type="chain" id="PRO_5020022133" evidence="1">
    <location>
        <begin position="27"/>
        <end position="73"/>
    </location>
</feature>
<gene>
    <name evidence="2" type="ORF">EVAR_62169_1</name>
</gene>
<dbReference type="EMBL" id="BGZK01002135">
    <property type="protein sequence ID" value="GBP91025.1"/>
    <property type="molecule type" value="Genomic_DNA"/>
</dbReference>
<name>A0A4C1ZWG0_EUMVA</name>
<dbReference type="Proteomes" id="UP000299102">
    <property type="component" value="Unassembled WGS sequence"/>
</dbReference>
<reference evidence="2 3" key="1">
    <citation type="journal article" date="2019" name="Commun. Biol.">
        <title>The bagworm genome reveals a unique fibroin gene that provides high tensile strength.</title>
        <authorList>
            <person name="Kono N."/>
            <person name="Nakamura H."/>
            <person name="Ohtoshi R."/>
            <person name="Tomita M."/>
            <person name="Numata K."/>
            <person name="Arakawa K."/>
        </authorList>
    </citation>
    <scope>NUCLEOTIDE SEQUENCE [LARGE SCALE GENOMIC DNA]</scope>
</reference>
<evidence type="ECO:0000313" key="3">
    <source>
        <dbReference type="Proteomes" id="UP000299102"/>
    </source>
</evidence>
<protein>
    <submittedName>
        <fullName evidence="2">Uncharacterized protein</fullName>
    </submittedName>
</protein>